<sequence>MDPIDMNYHRLILICILLLSATAQAQVPTESSLEQAVAAATDDLPHHVILIIGDGMDEQQVTIARNYLKGANGRLVMDRLPLRAASQILTTEDKLNGRPVYVADSANTATSMATGVVTSRGRLSTTAGGDKDIPTIAELAKAAGFKTGIVSTSSVTDATPAAFATHISYRLCENPDIVEQVEYKGIDLGGCPQDARKNGGLGAVSEQLANSNMDVILGGGSKHFAVNAEGQDISVLALAQSNGFQTIDSASALEASKPGQPLLGLFAESTLPVRLRGEDGRQAEMPEPSLLNRVHEYLGDAELPEVMICEPNPDFAEMPTLKQMTDAALAHLSANNDKGFFLMIESASIDKQSHERKPCGSIGEVEQLEEALQSALAFSRTHPKTLILVTADHSQAAQLIPYESLFSAYPIPVYTPGYLAQIETPEGSVMSVNYATTNFMMEEHTGAAVPLYANSQGQGKIPAFVQQPEIFKIMMDYLGL</sequence>
<dbReference type="Proteomes" id="UP001143307">
    <property type="component" value="Unassembled WGS sequence"/>
</dbReference>
<protein>
    <submittedName>
        <fullName evidence="4">Alkaline phosphatase</fullName>
    </submittedName>
</protein>
<dbReference type="Pfam" id="PF00245">
    <property type="entry name" value="Alk_phosphatase"/>
    <property type="match status" value="1"/>
</dbReference>
<evidence type="ECO:0000256" key="2">
    <source>
        <dbReference type="RuleBase" id="RU003946"/>
    </source>
</evidence>
<keyword evidence="3" id="KW-0732">Signal</keyword>
<organism evidence="4 5">
    <name type="scientific">Candidatus Seongchinamella marina</name>
    <dbReference type="NCBI Taxonomy" id="2518990"/>
    <lineage>
        <taxon>Bacteria</taxon>
        <taxon>Pseudomonadati</taxon>
        <taxon>Pseudomonadota</taxon>
        <taxon>Gammaproteobacteria</taxon>
        <taxon>Cellvibrionales</taxon>
        <taxon>Halieaceae</taxon>
        <taxon>Seongchinamella</taxon>
    </lineage>
</organism>
<evidence type="ECO:0000256" key="1">
    <source>
        <dbReference type="ARBA" id="ARBA00022553"/>
    </source>
</evidence>
<comment type="caution">
    <text evidence="4">The sequence shown here is derived from an EMBL/GenBank/DDBJ whole genome shotgun (WGS) entry which is preliminary data.</text>
</comment>
<dbReference type="InterPro" id="IPR001952">
    <property type="entry name" value="Alkaline_phosphatase"/>
</dbReference>
<accession>A0ABT3SX30</accession>
<dbReference type="Gene3D" id="3.40.720.10">
    <property type="entry name" value="Alkaline Phosphatase, subunit A"/>
    <property type="match status" value="1"/>
</dbReference>
<evidence type="ECO:0000313" key="4">
    <source>
        <dbReference type="EMBL" id="MCX2974556.1"/>
    </source>
</evidence>
<dbReference type="EMBL" id="SHNP01000004">
    <property type="protein sequence ID" value="MCX2974556.1"/>
    <property type="molecule type" value="Genomic_DNA"/>
</dbReference>
<gene>
    <name evidence="4" type="ORF">EYC87_13260</name>
</gene>
<name>A0ABT3SX30_9GAMM</name>
<evidence type="ECO:0000256" key="3">
    <source>
        <dbReference type="SAM" id="SignalP"/>
    </source>
</evidence>
<dbReference type="SMART" id="SM00098">
    <property type="entry name" value="alkPPc"/>
    <property type="match status" value="1"/>
</dbReference>
<dbReference type="PANTHER" id="PTHR11596:SF5">
    <property type="entry name" value="ALKALINE PHOSPHATASE"/>
    <property type="match status" value="1"/>
</dbReference>
<proteinExistence type="inferred from homology"/>
<feature type="signal peptide" evidence="3">
    <location>
        <begin position="1"/>
        <end position="25"/>
    </location>
</feature>
<dbReference type="CDD" id="cd16012">
    <property type="entry name" value="ALP"/>
    <property type="match status" value="1"/>
</dbReference>
<comment type="similarity">
    <text evidence="2">Belongs to the alkaline phosphatase family.</text>
</comment>
<evidence type="ECO:0000313" key="5">
    <source>
        <dbReference type="Proteomes" id="UP001143307"/>
    </source>
</evidence>
<keyword evidence="5" id="KW-1185">Reference proteome</keyword>
<dbReference type="PANTHER" id="PTHR11596">
    <property type="entry name" value="ALKALINE PHOSPHATASE"/>
    <property type="match status" value="1"/>
</dbReference>
<reference evidence="4" key="1">
    <citation type="submission" date="2019-02" db="EMBL/GenBank/DDBJ databases">
        <authorList>
            <person name="Li S.-H."/>
        </authorList>
    </citation>
    <scope>NUCLEOTIDE SEQUENCE</scope>
    <source>
        <strain evidence="4">IMCC8485</strain>
    </source>
</reference>
<keyword evidence="1" id="KW-0597">Phosphoprotein</keyword>
<dbReference type="PRINTS" id="PR00113">
    <property type="entry name" value="ALKPHPHTASE"/>
</dbReference>
<dbReference type="SUPFAM" id="SSF53649">
    <property type="entry name" value="Alkaline phosphatase-like"/>
    <property type="match status" value="1"/>
</dbReference>
<dbReference type="InterPro" id="IPR017850">
    <property type="entry name" value="Alkaline_phosphatase_core_sf"/>
</dbReference>
<feature type="chain" id="PRO_5046940505" evidence="3">
    <location>
        <begin position="26"/>
        <end position="480"/>
    </location>
</feature>